<evidence type="ECO:0000313" key="3">
    <source>
        <dbReference type="EMBL" id="GGN57611.1"/>
    </source>
</evidence>
<dbReference type="InterPro" id="IPR009996">
    <property type="entry name" value="YycH"/>
</dbReference>
<feature type="domain" description="Regulatory protein YycH" evidence="2">
    <location>
        <begin position="4"/>
        <end position="445"/>
    </location>
</feature>
<sequence length="454" mass="53039">MKFETVKTFILIVLIGISILLSYTLWSYQPNSNQTISSEFVNSEIDAGGSNDETKRSLIKPVDIIFHTDAGYFGFQDSKSQDQMFHQMQDWVISNYEVLDSEEATERSPEKIELIFADEIPMKVLGTLFNFGSDDIIFPNWSMKRIYISFIHDSKSLQLEFSSDTSDQRAVALINDAEIYDQLWRNTETLDKETYQEYLVINEQTNPVYIPAGKIKMDSYSITPTQIQPALFVNILFTNPAVVRETNSQTIGEAYFTDNRQMSVYQNGKRMEYISHISPSTDEPDRVISELDLLDRSINNINNHSGWTYASRLNQDYRLDDVNLNNNQVTYQMYYKSYPVFNIHKLATIQQRWGNYQNGMQLIEYDRPLYLFDSEFKLRENELPSGENIIDLLESDVDVTMENIEDVKIGYELKYQQDEQDSEYFEMVPAWYKKENNSWQKIIFDEEKQPMGGN</sequence>
<comment type="caution">
    <text evidence="3">The sequence shown here is derived from an EMBL/GenBank/DDBJ whole genome shotgun (WGS) entry which is preliminary data.</text>
</comment>
<feature type="transmembrane region" description="Helical" evidence="1">
    <location>
        <begin position="9"/>
        <end position="28"/>
    </location>
</feature>
<evidence type="ECO:0000313" key="4">
    <source>
        <dbReference type="Proteomes" id="UP000624041"/>
    </source>
</evidence>
<keyword evidence="1" id="KW-1133">Transmembrane helix</keyword>
<reference evidence="3" key="2">
    <citation type="submission" date="2020-09" db="EMBL/GenBank/DDBJ databases">
        <authorList>
            <person name="Sun Q."/>
            <person name="Ohkuma M."/>
        </authorList>
    </citation>
    <scope>NUCLEOTIDE SEQUENCE</scope>
    <source>
        <strain evidence="3">JCM 17251</strain>
    </source>
</reference>
<gene>
    <name evidence="3" type="ORF">GCM10007971_18740</name>
</gene>
<dbReference type="InterPro" id="IPR042274">
    <property type="entry name" value="YycH/YycI_2"/>
</dbReference>
<dbReference type="Gene3D" id="3.30.310.160">
    <property type="entry name" value="YycH protein, domain 2"/>
    <property type="match status" value="1"/>
</dbReference>
<organism evidence="3 4">
    <name type="scientific">Oceanobacillus indicireducens</name>
    <dbReference type="NCBI Taxonomy" id="1004261"/>
    <lineage>
        <taxon>Bacteria</taxon>
        <taxon>Bacillati</taxon>
        <taxon>Bacillota</taxon>
        <taxon>Bacilli</taxon>
        <taxon>Bacillales</taxon>
        <taxon>Bacillaceae</taxon>
        <taxon>Oceanobacillus</taxon>
    </lineage>
</organism>
<dbReference type="Proteomes" id="UP000624041">
    <property type="component" value="Unassembled WGS sequence"/>
</dbReference>
<dbReference type="Pfam" id="PF07435">
    <property type="entry name" value="YycH"/>
    <property type="match status" value="1"/>
</dbReference>
<dbReference type="CDD" id="cd15787">
    <property type="entry name" value="YycH_N"/>
    <property type="match status" value="1"/>
</dbReference>
<evidence type="ECO:0000256" key="1">
    <source>
        <dbReference type="SAM" id="Phobius"/>
    </source>
</evidence>
<keyword evidence="4" id="KW-1185">Reference proteome</keyword>
<accession>A0A918D1A9</accession>
<protein>
    <recommendedName>
        <fullName evidence="2">Regulatory protein YycH domain-containing protein</fullName>
    </recommendedName>
</protein>
<keyword evidence="1" id="KW-0812">Transmembrane</keyword>
<proteinExistence type="predicted"/>
<keyword evidence="1" id="KW-0472">Membrane</keyword>
<evidence type="ECO:0000259" key="2">
    <source>
        <dbReference type="Pfam" id="PF07435"/>
    </source>
</evidence>
<name>A0A918D1A9_9BACI</name>
<dbReference type="RefSeq" id="WP_156855366.1">
    <property type="nucleotide sequence ID" value="NZ_BMOS01000011.1"/>
</dbReference>
<dbReference type="EMBL" id="BMOS01000011">
    <property type="protein sequence ID" value="GGN57611.1"/>
    <property type="molecule type" value="Genomic_DNA"/>
</dbReference>
<reference evidence="3" key="1">
    <citation type="journal article" date="2014" name="Int. J. Syst. Evol. Microbiol.">
        <title>Complete genome sequence of Corynebacterium casei LMG S-19264T (=DSM 44701T), isolated from a smear-ripened cheese.</title>
        <authorList>
            <consortium name="US DOE Joint Genome Institute (JGI-PGF)"/>
            <person name="Walter F."/>
            <person name="Albersmeier A."/>
            <person name="Kalinowski J."/>
            <person name="Ruckert C."/>
        </authorList>
    </citation>
    <scope>NUCLEOTIDE SEQUENCE</scope>
    <source>
        <strain evidence="3">JCM 17251</strain>
    </source>
</reference>
<dbReference type="AlphaFoldDB" id="A0A918D1A9"/>